<feature type="binding site" evidence="8">
    <location>
        <position position="261"/>
    </location>
    <ligand>
        <name>Mn(2+)</name>
        <dbReference type="ChEBI" id="CHEBI:29035"/>
        <label>2</label>
    </ligand>
</feature>
<evidence type="ECO:0000256" key="2">
    <source>
        <dbReference type="ARBA" id="ARBA00000967"/>
    </source>
</evidence>
<comment type="function">
    <text evidence="8">Presumably involved in the processing and regular turnover of intracellular proteins. Catalyzes the removal of unsubstituted N-terminal amino acids from various peptides.</text>
</comment>
<dbReference type="PRINTS" id="PR00481">
    <property type="entry name" value="LAMNOPPTDASE"/>
</dbReference>
<dbReference type="InterPro" id="IPR011356">
    <property type="entry name" value="Leucine_aapep/pepB"/>
</dbReference>
<dbReference type="CDD" id="cd00433">
    <property type="entry name" value="Peptidase_M17"/>
    <property type="match status" value="1"/>
</dbReference>
<dbReference type="EC" id="3.4.11.1" evidence="8"/>
<dbReference type="AlphaFoldDB" id="A0A512N4W8"/>
<comment type="catalytic activity">
    <reaction evidence="1 8">
        <text>Release of an N-terminal amino acid, Xaa-|-Yaa-, in which Xaa is preferably Leu, but may be other amino acids including Pro although not Arg or Lys, and Yaa may be Pro. Amino acid amides and methyl esters are also readily hydrolyzed, but rates on arylamides are exceedingly low.</text>
        <dbReference type="EC" id="3.4.11.1"/>
    </reaction>
</comment>
<proteinExistence type="inferred from homology"/>
<dbReference type="EC" id="3.4.11.10" evidence="8"/>
<keyword evidence="5 8" id="KW-0645">Protease</keyword>
<dbReference type="PANTHER" id="PTHR11963:SF23">
    <property type="entry name" value="CYTOSOL AMINOPEPTIDASE"/>
    <property type="match status" value="1"/>
</dbReference>
<dbReference type="PANTHER" id="PTHR11963">
    <property type="entry name" value="LEUCINE AMINOPEPTIDASE-RELATED"/>
    <property type="match status" value="1"/>
</dbReference>
<accession>A0A512N4W8</accession>
<evidence type="ECO:0000259" key="9">
    <source>
        <dbReference type="PROSITE" id="PS00631"/>
    </source>
</evidence>
<reference evidence="10 11" key="1">
    <citation type="submission" date="2019-07" db="EMBL/GenBank/DDBJ databases">
        <title>Whole genome shotgun sequence of Reyranella soli NBRC 108950.</title>
        <authorList>
            <person name="Hosoyama A."/>
            <person name="Uohara A."/>
            <person name="Ohji S."/>
            <person name="Ichikawa N."/>
        </authorList>
    </citation>
    <scope>NUCLEOTIDE SEQUENCE [LARGE SCALE GENOMIC DNA]</scope>
    <source>
        <strain evidence="10 11">NBRC 108950</strain>
    </source>
</reference>
<dbReference type="PROSITE" id="PS00631">
    <property type="entry name" value="CYTOSOL_AP"/>
    <property type="match status" value="1"/>
</dbReference>
<feature type="binding site" evidence="8">
    <location>
        <position position="345"/>
    </location>
    <ligand>
        <name>Mn(2+)</name>
        <dbReference type="ChEBI" id="CHEBI:29035"/>
        <label>2</label>
    </ligand>
</feature>
<keyword evidence="4 8" id="KW-0031">Aminopeptidase</keyword>
<dbReference type="GO" id="GO:0006508">
    <property type="term" value="P:proteolysis"/>
    <property type="evidence" value="ECO:0007669"/>
    <property type="project" value="UniProtKB-KW"/>
</dbReference>
<dbReference type="GO" id="GO:0070006">
    <property type="term" value="F:metalloaminopeptidase activity"/>
    <property type="evidence" value="ECO:0007669"/>
    <property type="project" value="InterPro"/>
</dbReference>
<evidence type="ECO:0000256" key="1">
    <source>
        <dbReference type="ARBA" id="ARBA00000135"/>
    </source>
</evidence>
<dbReference type="Pfam" id="PF02789">
    <property type="entry name" value="Peptidase_M17_N"/>
    <property type="match status" value="1"/>
</dbReference>
<keyword evidence="11" id="KW-1185">Reference proteome</keyword>
<evidence type="ECO:0000256" key="6">
    <source>
        <dbReference type="ARBA" id="ARBA00022801"/>
    </source>
</evidence>
<feature type="binding site" evidence="8">
    <location>
        <position position="266"/>
    </location>
    <ligand>
        <name>Mn(2+)</name>
        <dbReference type="ChEBI" id="CHEBI:29035"/>
        <label>2</label>
    </ligand>
</feature>
<organism evidence="10 11">
    <name type="scientific">Reyranella soli</name>
    <dbReference type="NCBI Taxonomy" id="1230389"/>
    <lineage>
        <taxon>Bacteria</taxon>
        <taxon>Pseudomonadati</taxon>
        <taxon>Pseudomonadota</taxon>
        <taxon>Alphaproteobacteria</taxon>
        <taxon>Hyphomicrobiales</taxon>
        <taxon>Reyranellaceae</taxon>
        <taxon>Reyranella</taxon>
    </lineage>
</organism>
<dbReference type="OrthoDB" id="9809354at2"/>
<evidence type="ECO:0000256" key="5">
    <source>
        <dbReference type="ARBA" id="ARBA00022670"/>
    </source>
</evidence>
<feature type="active site" evidence="8">
    <location>
        <position position="347"/>
    </location>
</feature>
<dbReference type="InterPro" id="IPR043472">
    <property type="entry name" value="Macro_dom-like"/>
</dbReference>
<dbReference type="HAMAP" id="MF_00181">
    <property type="entry name" value="Cytosol_peptidase_M17"/>
    <property type="match status" value="1"/>
</dbReference>
<feature type="domain" description="Cytosol aminopeptidase" evidence="9">
    <location>
        <begin position="341"/>
        <end position="348"/>
    </location>
</feature>
<keyword evidence="8" id="KW-0963">Cytoplasm</keyword>
<evidence type="ECO:0000256" key="7">
    <source>
        <dbReference type="ARBA" id="ARBA00023211"/>
    </source>
</evidence>
<feature type="binding site" evidence="8">
    <location>
        <position position="266"/>
    </location>
    <ligand>
        <name>Mn(2+)</name>
        <dbReference type="ChEBI" id="CHEBI:29035"/>
        <label>1</label>
    </ligand>
</feature>
<feature type="active site" evidence="8">
    <location>
        <position position="273"/>
    </location>
</feature>
<dbReference type="NCBIfam" id="NF002075">
    <property type="entry name" value="PRK00913.2-2"/>
    <property type="match status" value="1"/>
</dbReference>
<protein>
    <recommendedName>
        <fullName evidence="8">Probable cytosol aminopeptidase</fullName>
        <ecNumber evidence="8">3.4.11.1</ecNumber>
    </recommendedName>
    <alternativeName>
        <fullName evidence="8">Leucine aminopeptidase</fullName>
        <shortName evidence="8">LAP</shortName>
        <ecNumber evidence="8">3.4.11.10</ecNumber>
    </alternativeName>
    <alternativeName>
        <fullName evidence="8">Leucyl aminopeptidase</fullName>
    </alternativeName>
</protein>
<dbReference type="GO" id="GO:0030145">
    <property type="term" value="F:manganese ion binding"/>
    <property type="evidence" value="ECO:0007669"/>
    <property type="project" value="UniProtKB-UniRule"/>
</dbReference>
<comment type="subcellular location">
    <subcellularLocation>
        <location evidence="8">Cytoplasm</location>
    </subcellularLocation>
</comment>
<dbReference type="EMBL" id="BKAJ01000020">
    <property type="protein sequence ID" value="GEP54027.1"/>
    <property type="molecule type" value="Genomic_DNA"/>
</dbReference>
<keyword evidence="6 8" id="KW-0378">Hydrolase</keyword>
<dbReference type="Proteomes" id="UP000321058">
    <property type="component" value="Unassembled WGS sequence"/>
</dbReference>
<dbReference type="Gene3D" id="3.40.220.10">
    <property type="entry name" value="Leucine Aminopeptidase, subunit E, domain 1"/>
    <property type="match status" value="1"/>
</dbReference>
<feature type="binding site" evidence="8">
    <location>
        <position position="343"/>
    </location>
    <ligand>
        <name>Mn(2+)</name>
        <dbReference type="ChEBI" id="CHEBI:29035"/>
        <label>1</label>
    </ligand>
</feature>
<dbReference type="Pfam" id="PF00883">
    <property type="entry name" value="Peptidase_M17"/>
    <property type="match status" value="1"/>
</dbReference>
<evidence type="ECO:0000256" key="3">
    <source>
        <dbReference type="ARBA" id="ARBA00009528"/>
    </source>
</evidence>
<gene>
    <name evidence="8 10" type="primary">pepA</name>
    <name evidence="10" type="ORF">RSO01_11930</name>
</gene>
<evidence type="ECO:0000256" key="8">
    <source>
        <dbReference type="HAMAP-Rule" id="MF_00181"/>
    </source>
</evidence>
<feature type="binding site" evidence="8">
    <location>
        <position position="345"/>
    </location>
    <ligand>
        <name>Mn(2+)</name>
        <dbReference type="ChEBI" id="CHEBI:29035"/>
        <label>1</label>
    </ligand>
</feature>
<dbReference type="SUPFAM" id="SSF52949">
    <property type="entry name" value="Macro domain-like"/>
    <property type="match status" value="1"/>
</dbReference>
<dbReference type="Gene3D" id="3.40.630.10">
    <property type="entry name" value="Zn peptidases"/>
    <property type="match status" value="1"/>
</dbReference>
<dbReference type="InterPro" id="IPR000819">
    <property type="entry name" value="Peptidase_M17_C"/>
</dbReference>
<keyword evidence="7 8" id="KW-0464">Manganese</keyword>
<keyword evidence="8" id="KW-0479">Metal-binding</keyword>
<comment type="cofactor">
    <cofactor evidence="8">
        <name>Mn(2+)</name>
        <dbReference type="ChEBI" id="CHEBI:29035"/>
    </cofactor>
    <text evidence="8">Binds 2 manganese ions per subunit.</text>
</comment>
<evidence type="ECO:0000313" key="11">
    <source>
        <dbReference type="Proteomes" id="UP000321058"/>
    </source>
</evidence>
<sequence>MKVEFSAFPKAFSGNVAAFVAADKQLLATAQSINNDGGGTVARAIDASRFTGAKGQSLTVLGQAGDITRLTLLGVGKNRELDARGAEALGGILAAEANAAGQKAVSVAVDPVKGSKLTPGQIAARIALGARLRNYRFDKYKTKDKPEQKNSLEQITVFVAGPAEARRAYERLEPTIDAVFFARDLVSEPANVLYPAEFARRARELTKLGVKVEILGEAEMKKLGMNVLLGVGQGSPRESQLLVMRWMNGPKSQAPVALIGKGVCFDTGGISLKPAGGMEDMKWDMGGAGAVTGAMRLLAGRKARANVVGVCALVENMPDGNAQRPGDVVKSMSGQTVEVINTDAEGRLILCDAMWYAQEKFKPQAMVELSTLTGAIIVALGHERAGLFSNNTQLSNRLRAAGAGIGEKLWRLPLGSKYDKMIDSEIADMRNVTNSRDASSITAAQFLQRFVQEGVAWAHLDIAGMAWSSKGDSTTPKGATAYGVRLLDTWIADNYEK</sequence>
<dbReference type="InterPro" id="IPR023042">
    <property type="entry name" value="Peptidase_M17_leu_NH2_pept"/>
</dbReference>
<dbReference type="GO" id="GO:0005737">
    <property type="term" value="C:cytoplasm"/>
    <property type="evidence" value="ECO:0007669"/>
    <property type="project" value="UniProtKB-SubCell"/>
</dbReference>
<name>A0A512N4W8_9HYPH</name>
<dbReference type="NCBIfam" id="NF002074">
    <property type="entry name" value="PRK00913.1-4"/>
    <property type="match status" value="1"/>
</dbReference>
<dbReference type="SUPFAM" id="SSF53187">
    <property type="entry name" value="Zn-dependent exopeptidases"/>
    <property type="match status" value="1"/>
</dbReference>
<dbReference type="RefSeq" id="WP_147147181.1">
    <property type="nucleotide sequence ID" value="NZ_BKAJ01000020.1"/>
</dbReference>
<feature type="binding site" evidence="8">
    <location>
        <position position="284"/>
    </location>
    <ligand>
        <name>Mn(2+)</name>
        <dbReference type="ChEBI" id="CHEBI:29035"/>
        <label>2</label>
    </ligand>
</feature>
<dbReference type="NCBIfam" id="NF002077">
    <property type="entry name" value="PRK00913.2-4"/>
    <property type="match status" value="1"/>
</dbReference>
<comment type="caution">
    <text evidence="10">The sequence shown here is derived from an EMBL/GenBank/DDBJ whole genome shotgun (WGS) entry which is preliminary data.</text>
</comment>
<evidence type="ECO:0000313" key="10">
    <source>
        <dbReference type="EMBL" id="GEP54027.1"/>
    </source>
</evidence>
<comment type="catalytic activity">
    <reaction evidence="2 8">
        <text>Release of an N-terminal amino acid, preferentially leucine, but not glutamic or aspartic acids.</text>
        <dbReference type="EC" id="3.4.11.10"/>
    </reaction>
</comment>
<comment type="similarity">
    <text evidence="3 8">Belongs to the peptidase M17 family.</text>
</comment>
<evidence type="ECO:0000256" key="4">
    <source>
        <dbReference type="ARBA" id="ARBA00022438"/>
    </source>
</evidence>
<dbReference type="InterPro" id="IPR008283">
    <property type="entry name" value="Peptidase_M17_N"/>
</dbReference>